<evidence type="ECO:0000313" key="7">
    <source>
        <dbReference type="EMBL" id="KZW02638.1"/>
    </source>
</evidence>
<keyword evidence="6" id="KW-0539">Nucleus</keyword>
<dbReference type="PROSITE" id="PS00092">
    <property type="entry name" value="N6_MTASE"/>
    <property type="match status" value="1"/>
</dbReference>
<dbReference type="FunFam" id="3.40.50.150:FF:000077">
    <property type="entry name" value="HemK methyltransferase family member 2"/>
    <property type="match status" value="1"/>
</dbReference>
<dbReference type="FunCoup" id="A0A165PT89">
    <property type="interactions" value="158"/>
</dbReference>
<dbReference type="NCBIfam" id="TIGR00537">
    <property type="entry name" value="hemK_rel_arch"/>
    <property type="match status" value="1"/>
</dbReference>
<dbReference type="InterPro" id="IPR029063">
    <property type="entry name" value="SAM-dependent_MTases_sf"/>
</dbReference>
<keyword evidence="4" id="KW-0808">Transferase</keyword>
<sequence length="217" mass="23531">MIPTPDLAHLTKQDYDVVYEPAEDTFILLDALEADAEVLRAIKTPICLEIGSGSGCVSAFLGVILGADAVYLCTDINPHAALCTLRTGAQNKVALSPVIASLASPFAQRLRRKIDVLVFNPPYVPTSADEVLDAQDAGGIAGAWAGGKDGMRVTNVLLGMLDDLLAPEGRFYLVALKQNDIPGITRRLREEQRMDCKIVLQRRAGREHLHVLCITRL</sequence>
<evidence type="ECO:0000256" key="3">
    <source>
        <dbReference type="ARBA" id="ARBA00022603"/>
    </source>
</evidence>
<evidence type="ECO:0000313" key="8">
    <source>
        <dbReference type="Proteomes" id="UP000077266"/>
    </source>
</evidence>
<dbReference type="PANTHER" id="PTHR45875:SF1">
    <property type="entry name" value="METHYLTRANSFERASE N6AMT1"/>
    <property type="match status" value="1"/>
</dbReference>
<evidence type="ECO:0000256" key="1">
    <source>
        <dbReference type="ARBA" id="ARBA00004123"/>
    </source>
</evidence>
<keyword evidence="3 7" id="KW-0489">Methyltransferase</keyword>
<dbReference type="GO" id="GO:0035657">
    <property type="term" value="C:eRF1 methyltransferase complex"/>
    <property type="evidence" value="ECO:0007669"/>
    <property type="project" value="TreeGrafter"/>
</dbReference>
<dbReference type="GO" id="GO:0008276">
    <property type="term" value="F:protein methyltransferase activity"/>
    <property type="evidence" value="ECO:0007669"/>
    <property type="project" value="TreeGrafter"/>
</dbReference>
<evidence type="ECO:0000256" key="5">
    <source>
        <dbReference type="ARBA" id="ARBA00022691"/>
    </source>
</evidence>
<keyword evidence="8" id="KW-1185">Reference proteome</keyword>
<evidence type="ECO:0000256" key="6">
    <source>
        <dbReference type="ARBA" id="ARBA00023242"/>
    </source>
</evidence>
<dbReference type="InParanoid" id="A0A165PT89"/>
<dbReference type="EMBL" id="KV425887">
    <property type="protein sequence ID" value="KZW02638.1"/>
    <property type="molecule type" value="Genomic_DNA"/>
</dbReference>
<dbReference type="STRING" id="1314781.A0A165PT89"/>
<dbReference type="GO" id="GO:0005634">
    <property type="term" value="C:nucleus"/>
    <property type="evidence" value="ECO:0007669"/>
    <property type="project" value="UniProtKB-SubCell"/>
</dbReference>
<gene>
    <name evidence="7" type="ORF">EXIGLDRAFT_714375</name>
</gene>
<name>A0A165PT89_EXIGL</name>
<comment type="subcellular location">
    <subcellularLocation>
        <location evidence="1">Nucleus</location>
    </subcellularLocation>
</comment>
<organism evidence="7 8">
    <name type="scientific">Exidia glandulosa HHB12029</name>
    <dbReference type="NCBI Taxonomy" id="1314781"/>
    <lineage>
        <taxon>Eukaryota</taxon>
        <taxon>Fungi</taxon>
        <taxon>Dikarya</taxon>
        <taxon>Basidiomycota</taxon>
        <taxon>Agaricomycotina</taxon>
        <taxon>Agaricomycetes</taxon>
        <taxon>Auriculariales</taxon>
        <taxon>Exidiaceae</taxon>
        <taxon>Exidia</taxon>
    </lineage>
</organism>
<comment type="similarity">
    <text evidence="2">Belongs to the eukaryotic/archaeal PrmC-related family.</text>
</comment>
<accession>A0A165PT89</accession>
<dbReference type="OrthoDB" id="406152at2759"/>
<dbReference type="PANTHER" id="PTHR45875">
    <property type="entry name" value="METHYLTRANSFERASE N6AMT1"/>
    <property type="match status" value="1"/>
</dbReference>
<dbReference type="GO" id="GO:0032259">
    <property type="term" value="P:methylation"/>
    <property type="evidence" value="ECO:0007669"/>
    <property type="project" value="UniProtKB-KW"/>
</dbReference>
<dbReference type="InterPro" id="IPR002052">
    <property type="entry name" value="DNA_methylase_N6_adenine_CS"/>
</dbReference>
<dbReference type="SUPFAM" id="SSF53335">
    <property type="entry name" value="S-adenosyl-L-methionine-dependent methyltransferases"/>
    <property type="match status" value="1"/>
</dbReference>
<proteinExistence type="inferred from homology"/>
<protein>
    <submittedName>
        <fullName evidence="7">Putative methylase</fullName>
    </submittedName>
</protein>
<evidence type="ECO:0000256" key="2">
    <source>
        <dbReference type="ARBA" id="ARBA00006149"/>
    </source>
</evidence>
<dbReference type="GO" id="GO:0003676">
    <property type="term" value="F:nucleic acid binding"/>
    <property type="evidence" value="ECO:0007669"/>
    <property type="project" value="InterPro"/>
</dbReference>
<dbReference type="Proteomes" id="UP000077266">
    <property type="component" value="Unassembled WGS sequence"/>
</dbReference>
<dbReference type="InterPro" id="IPR052190">
    <property type="entry name" value="Euk-Arch_PrmC-MTase"/>
</dbReference>
<dbReference type="AlphaFoldDB" id="A0A165PT89"/>
<reference evidence="7 8" key="1">
    <citation type="journal article" date="2016" name="Mol. Biol. Evol.">
        <title>Comparative Genomics of Early-Diverging Mushroom-Forming Fungi Provides Insights into the Origins of Lignocellulose Decay Capabilities.</title>
        <authorList>
            <person name="Nagy L.G."/>
            <person name="Riley R."/>
            <person name="Tritt A."/>
            <person name="Adam C."/>
            <person name="Daum C."/>
            <person name="Floudas D."/>
            <person name="Sun H."/>
            <person name="Yadav J.S."/>
            <person name="Pangilinan J."/>
            <person name="Larsson K.H."/>
            <person name="Matsuura K."/>
            <person name="Barry K."/>
            <person name="Labutti K."/>
            <person name="Kuo R."/>
            <person name="Ohm R.A."/>
            <person name="Bhattacharya S.S."/>
            <person name="Shirouzu T."/>
            <person name="Yoshinaga Y."/>
            <person name="Martin F.M."/>
            <person name="Grigoriev I.V."/>
            <person name="Hibbett D.S."/>
        </authorList>
    </citation>
    <scope>NUCLEOTIDE SEQUENCE [LARGE SCALE GENOMIC DNA]</scope>
    <source>
        <strain evidence="7 8">HHB12029</strain>
    </source>
</reference>
<evidence type="ECO:0000256" key="4">
    <source>
        <dbReference type="ARBA" id="ARBA00022679"/>
    </source>
</evidence>
<keyword evidence="5" id="KW-0949">S-adenosyl-L-methionine</keyword>
<dbReference type="GO" id="GO:0008757">
    <property type="term" value="F:S-adenosylmethionine-dependent methyltransferase activity"/>
    <property type="evidence" value="ECO:0007669"/>
    <property type="project" value="TreeGrafter"/>
</dbReference>
<dbReference type="InterPro" id="IPR004557">
    <property type="entry name" value="PrmC-related"/>
</dbReference>
<dbReference type="Gene3D" id="3.40.50.150">
    <property type="entry name" value="Vaccinia Virus protein VP39"/>
    <property type="match status" value="1"/>
</dbReference>